<keyword evidence="2" id="KW-1185">Reference proteome</keyword>
<name>A0AAD7AXE7_9AGAR</name>
<sequence>MFLVHSTLVTPSPVSPIGFLIWNSGPVRSSSHIAGQTVTLDLSGVTVPPTIVPELRSNFPPVLLNIEPELRSKSSPGDFIPATFFSRIRHLTPTPPPTAVLRSPTKSALAPHLLLQNAIPMCVPATPPPSSTPVGGHGYCRVLAQISGALAQVGAGGVVQAFDARVSSGKDASRHEACSKCGERRGTAAGREAGYGGEAGGGRRGTAGRVYGGGTARTYGGGVIWDKV</sequence>
<organism evidence="1 2">
    <name type="scientific">Roridomyces roridus</name>
    <dbReference type="NCBI Taxonomy" id="1738132"/>
    <lineage>
        <taxon>Eukaryota</taxon>
        <taxon>Fungi</taxon>
        <taxon>Dikarya</taxon>
        <taxon>Basidiomycota</taxon>
        <taxon>Agaricomycotina</taxon>
        <taxon>Agaricomycetes</taxon>
        <taxon>Agaricomycetidae</taxon>
        <taxon>Agaricales</taxon>
        <taxon>Marasmiineae</taxon>
        <taxon>Mycenaceae</taxon>
        <taxon>Roridomyces</taxon>
    </lineage>
</organism>
<evidence type="ECO:0000313" key="2">
    <source>
        <dbReference type="Proteomes" id="UP001221142"/>
    </source>
</evidence>
<proteinExistence type="predicted"/>
<dbReference type="AlphaFoldDB" id="A0AAD7AXE7"/>
<gene>
    <name evidence="1" type="ORF">FB45DRAFT_882430</name>
</gene>
<dbReference type="Proteomes" id="UP001221142">
    <property type="component" value="Unassembled WGS sequence"/>
</dbReference>
<reference evidence="1" key="1">
    <citation type="submission" date="2023-03" db="EMBL/GenBank/DDBJ databases">
        <title>Massive genome expansion in bonnet fungi (Mycena s.s.) driven by repeated elements and novel gene families across ecological guilds.</title>
        <authorList>
            <consortium name="Lawrence Berkeley National Laboratory"/>
            <person name="Harder C.B."/>
            <person name="Miyauchi S."/>
            <person name="Viragh M."/>
            <person name="Kuo A."/>
            <person name="Thoen E."/>
            <person name="Andreopoulos B."/>
            <person name="Lu D."/>
            <person name="Skrede I."/>
            <person name="Drula E."/>
            <person name="Henrissat B."/>
            <person name="Morin E."/>
            <person name="Kohler A."/>
            <person name="Barry K."/>
            <person name="LaButti K."/>
            <person name="Morin E."/>
            <person name="Salamov A."/>
            <person name="Lipzen A."/>
            <person name="Mereny Z."/>
            <person name="Hegedus B."/>
            <person name="Baldrian P."/>
            <person name="Stursova M."/>
            <person name="Weitz H."/>
            <person name="Taylor A."/>
            <person name="Grigoriev I.V."/>
            <person name="Nagy L.G."/>
            <person name="Martin F."/>
            <person name="Kauserud H."/>
        </authorList>
    </citation>
    <scope>NUCLEOTIDE SEQUENCE</scope>
    <source>
        <strain evidence="1">9284</strain>
    </source>
</reference>
<dbReference type="EMBL" id="JARKIF010000175">
    <property type="protein sequence ID" value="KAJ7603067.1"/>
    <property type="molecule type" value="Genomic_DNA"/>
</dbReference>
<comment type="caution">
    <text evidence="1">The sequence shown here is derived from an EMBL/GenBank/DDBJ whole genome shotgun (WGS) entry which is preliminary data.</text>
</comment>
<protein>
    <submittedName>
        <fullName evidence="1">Uncharacterized protein</fullName>
    </submittedName>
</protein>
<evidence type="ECO:0000313" key="1">
    <source>
        <dbReference type="EMBL" id="KAJ7603067.1"/>
    </source>
</evidence>
<accession>A0AAD7AXE7</accession>